<evidence type="ECO:0000313" key="2">
    <source>
        <dbReference type="Proteomes" id="UP000077363"/>
    </source>
</evidence>
<dbReference type="STRING" id="1182568.SU48_09785"/>
<name>A0A172TAG9_9DEIO</name>
<dbReference type="PATRIC" id="fig|1182568.3.peg.2040"/>
<dbReference type="AlphaFoldDB" id="A0A172TAG9"/>
<dbReference type="Proteomes" id="UP000077363">
    <property type="component" value="Chromosome"/>
</dbReference>
<evidence type="ECO:0000313" key="1">
    <source>
        <dbReference type="EMBL" id="ANE44020.1"/>
    </source>
</evidence>
<protein>
    <submittedName>
        <fullName evidence="1">Uncharacterized protein</fullName>
    </submittedName>
</protein>
<reference evidence="1 2" key="1">
    <citation type="submission" date="2015-01" db="EMBL/GenBank/DDBJ databases">
        <title>Deinococcus puniceus/DY1/ whole genome sequencing.</title>
        <authorList>
            <person name="Kim M.K."/>
            <person name="Srinivasan S."/>
            <person name="Lee J.-J."/>
        </authorList>
    </citation>
    <scope>NUCLEOTIDE SEQUENCE [LARGE SCALE GENOMIC DNA]</scope>
    <source>
        <strain evidence="1 2">DY1</strain>
    </source>
</reference>
<accession>A0A172TAG9</accession>
<proteinExistence type="predicted"/>
<organism evidence="1 2">
    <name type="scientific">Deinococcus puniceus</name>
    <dbReference type="NCBI Taxonomy" id="1182568"/>
    <lineage>
        <taxon>Bacteria</taxon>
        <taxon>Thermotogati</taxon>
        <taxon>Deinococcota</taxon>
        <taxon>Deinococci</taxon>
        <taxon>Deinococcales</taxon>
        <taxon>Deinococcaceae</taxon>
        <taxon>Deinococcus</taxon>
    </lineage>
</organism>
<sequence length="160" mass="17377">MKRADLADAFDWDGSLLNLWSFGMDAPAWLRAMHAQDRAFPCAFLIGGEPAPLPDLAGIELLATGGEDDPIAEFHADTPCPGSQGALQVVFFLNFGLDPMEATLHPLDVPDEAAFARLTRLLKILTEATGQDVFLCAESGEFESRLVYAVYRFDSGWAVA</sequence>
<dbReference type="KEGG" id="dpu:SU48_09785"/>
<gene>
    <name evidence="1" type="ORF">SU48_09785</name>
</gene>
<dbReference type="OrthoDB" id="67910at2"/>
<dbReference type="EMBL" id="CP011387">
    <property type="protein sequence ID" value="ANE44020.1"/>
    <property type="molecule type" value="Genomic_DNA"/>
</dbReference>
<keyword evidence="2" id="KW-1185">Reference proteome</keyword>
<dbReference type="RefSeq" id="WP_064015096.1">
    <property type="nucleotide sequence ID" value="NZ_CP011387.1"/>
</dbReference>